<evidence type="ECO:0000313" key="3">
    <source>
        <dbReference type="Proteomes" id="UP001285441"/>
    </source>
</evidence>
<evidence type="ECO:0000256" key="1">
    <source>
        <dbReference type="SAM" id="MobiDB-lite"/>
    </source>
</evidence>
<keyword evidence="3" id="KW-1185">Reference proteome</keyword>
<evidence type="ECO:0000313" key="2">
    <source>
        <dbReference type="EMBL" id="KAK3372511.1"/>
    </source>
</evidence>
<dbReference type="AlphaFoldDB" id="A0AAE0KAV1"/>
<feature type="compositionally biased region" description="Polar residues" evidence="1">
    <location>
        <begin position="1"/>
        <end position="11"/>
    </location>
</feature>
<reference evidence="2" key="2">
    <citation type="submission" date="2023-06" db="EMBL/GenBank/DDBJ databases">
        <authorList>
            <consortium name="Lawrence Berkeley National Laboratory"/>
            <person name="Haridas S."/>
            <person name="Hensen N."/>
            <person name="Bonometti L."/>
            <person name="Westerberg I."/>
            <person name="Brannstrom I.O."/>
            <person name="Guillou S."/>
            <person name="Cros-Aarteil S."/>
            <person name="Calhoun S."/>
            <person name="Kuo A."/>
            <person name="Mondo S."/>
            <person name="Pangilinan J."/>
            <person name="Riley R."/>
            <person name="LaButti K."/>
            <person name="Andreopoulos B."/>
            <person name="Lipzen A."/>
            <person name="Chen C."/>
            <person name="Yanf M."/>
            <person name="Daum C."/>
            <person name="Ng V."/>
            <person name="Clum A."/>
            <person name="Steindorff A."/>
            <person name="Ohm R."/>
            <person name="Martin F."/>
            <person name="Silar P."/>
            <person name="Natvig D."/>
            <person name="Lalanne C."/>
            <person name="Gautier V."/>
            <person name="Ament-velasquez S.L."/>
            <person name="Kruys A."/>
            <person name="Hutchinson M.I."/>
            <person name="Powell A.J."/>
            <person name="Barry K."/>
            <person name="Miller A.N."/>
            <person name="Grigoriev I.V."/>
            <person name="Debuchy R."/>
            <person name="Gladieux P."/>
            <person name="Thoren M.H."/>
            <person name="Johannesson H."/>
        </authorList>
    </citation>
    <scope>NUCLEOTIDE SEQUENCE</scope>
    <source>
        <strain evidence="2">CBS 232.78</strain>
    </source>
</reference>
<reference evidence="2" key="1">
    <citation type="journal article" date="2023" name="Mol. Phylogenet. Evol.">
        <title>Genome-scale phylogeny and comparative genomics of the fungal order Sordariales.</title>
        <authorList>
            <person name="Hensen N."/>
            <person name="Bonometti L."/>
            <person name="Westerberg I."/>
            <person name="Brannstrom I.O."/>
            <person name="Guillou S."/>
            <person name="Cros-Aarteil S."/>
            <person name="Calhoun S."/>
            <person name="Haridas S."/>
            <person name="Kuo A."/>
            <person name="Mondo S."/>
            <person name="Pangilinan J."/>
            <person name="Riley R."/>
            <person name="LaButti K."/>
            <person name="Andreopoulos B."/>
            <person name="Lipzen A."/>
            <person name="Chen C."/>
            <person name="Yan M."/>
            <person name="Daum C."/>
            <person name="Ng V."/>
            <person name="Clum A."/>
            <person name="Steindorff A."/>
            <person name="Ohm R.A."/>
            <person name="Martin F."/>
            <person name="Silar P."/>
            <person name="Natvig D.O."/>
            <person name="Lalanne C."/>
            <person name="Gautier V."/>
            <person name="Ament-Velasquez S.L."/>
            <person name="Kruys A."/>
            <person name="Hutchinson M.I."/>
            <person name="Powell A.J."/>
            <person name="Barry K."/>
            <person name="Miller A.N."/>
            <person name="Grigoriev I.V."/>
            <person name="Debuchy R."/>
            <person name="Gladieux P."/>
            <person name="Hiltunen Thoren M."/>
            <person name="Johannesson H."/>
        </authorList>
    </citation>
    <scope>NUCLEOTIDE SEQUENCE</scope>
    <source>
        <strain evidence="2">CBS 232.78</strain>
    </source>
</reference>
<feature type="compositionally biased region" description="Low complexity" evidence="1">
    <location>
        <begin position="144"/>
        <end position="169"/>
    </location>
</feature>
<sequence length="178" mass="18712">MDNPLNTTVSRAGSGGGSDLISSWTSPGSPAANNAQKRGGQKPRSKGGKPGLLTKMHKMTDWLSTSEPSAQALKQHKKKTFEKAGISLDDTQAGAKLHAPMGDIPADAIKPTTGPDPEDVAKKRMAERRKRKQSESGGPTARASMTSSQSSSGFSSFSSRKGSVSSPVSDLPFDGWNR</sequence>
<protein>
    <submittedName>
        <fullName evidence="2">Uncharacterized protein</fullName>
    </submittedName>
</protein>
<dbReference type="EMBL" id="JAULSW010000008">
    <property type="protein sequence ID" value="KAK3372511.1"/>
    <property type="molecule type" value="Genomic_DNA"/>
</dbReference>
<proteinExistence type="predicted"/>
<feature type="region of interest" description="Disordered" evidence="1">
    <location>
        <begin position="1"/>
        <end position="178"/>
    </location>
</feature>
<feature type="compositionally biased region" description="Polar residues" evidence="1">
    <location>
        <begin position="20"/>
        <end position="36"/>
    </location>
</feature>
<comment type="caution">
    <text evidence="2">The sequence shown here is derived from an EMBL/GenBank/DDBJ whole genome shotgun (WGS) entry which is preliminary data.</text>
</comment>
<dbReference type="Proteomes" id="UP001285441">
    <property type="component" value="Unassembled WGS sequence"/>
</dbReference>
<organism evidence="2 3">
    <name type="scientific">Podospora didyma</name>
    <dbReference type="NCBI Taxonomy" id="330526"/>
    <lineage>
        <taxon>Eukaryota</taxon>
        <taxon>Fungi</taxon>
        <taxon>Dikarya</taxon>
        <taxon>Ascomycota</taxon>
        <taxon>Pezizomycotina</taxon>
        <taxon>Sordariomycetes</taxon>
        <taxon>Sordariomycetidae</taxon>
        <taxon>Sordariales</taxon>
        <taxon>Podosporaceae</taxon>
        <taxon>Podospora</taxon>
    </lineage>
</organism>
<name>A0AAE0KAV1_9PEZI</name>
<gene>
    <name evidence="2" type="ORF">B0H63DRAFT_527349</name>
</gene>
<accession>A0AAE0KAV1</accession>